<proteinExistence type="predicted"/>
<accession>X1M610</accession>
<comment type="caution">
    <text evidence="1">The sequence shown here is derived from an EMBL/GenBank/DDBJ whole genome shotgun (WGS) entry which is preliminary data.</text>
</comment>
<protein>
    <submittedName>
        <fullName evidence="1">Uncharacterized protein</fullName>
    </submittedName>
</protein>
<organism evidence="1">
    <name type="scientific">marine sediment metagenome</name>
    <dbReference type="NCBI Taxonomy" id="412755"/>
    <lineage>
        <taxon>unclassified sequences</taxon>
        <taxon>metagenomes</taxon>
        <taxon>ecological metagenomes</taxon>
    </lineage>
</organism>
<gene>
    <name evidence="1" type="ORF">S06H3_20356</name>
</gene>
<sequence length="150" mass="16403">AALGVIYQVIWGTDRSNSQGIALTNAHLAALPIKKDLQMAHNTGIQIDSSVVLSTEDTVTLEWHDFTGEILGGEEGQTAHDCNYSLSDSGELKRTYDDTPSIIARHITYLCFTQQDDNFVNVVITATGPGVQQRIETIEFGVHMRSEGIP</sequence>
<dbReference type="AlphaFoldDB" id="X1M610"/>
<evidence type="ECO:0000313" key="1">
    <source>
        <dbReference type="EMBL" id="GAI13496.1"/>
    </source>
</evidence>
<reference evidence="1" key="1">
    <citation type="journal article" date="2014" name="Front. Microbiol.">
        <title>High frequency of phylogenetically diverse reductive dehalogenase-homologous genes in deep subseafloor sedimentary metagenomes.</title>
        <authorList>
            <person name="Kawai M."/>
            <person name="Futagami T."/>
            <person name="Toyoda A."/>
            <person name="Takaki Y."/>
            <person name="Nishi S."/>
            <person name="Hori S."/>
            <person name="Arai W."/>
            <person name="Tsubouchi T."/>
            <person name="Morono Y."/>
            <person name="Uchiyama I."/>
            <person name="Ito T."/>
            <person name="Fujiyama A."/>
            <person name="Inagaki F."/>
            <person name="Takami H."/>
        </authorList>
    </citation>
    <scope>NUCLEOTIDE SEQUENCE</scope>
    <source>
        <strain evidence="1">Expedition CK06-06</strain>
    </source>
</reference>
<feature type="non-terminal residue" evidence="1">
    <location>
        <position position="1"/>
    </location>
</feature>
<name>X1M610_9ZZZZ</name>
<dbReference type="EMBL" id="BARV01010533">
    <property type="protein sequence ID" value="GAI13496.1"/>
    <property type="molecule type" value="Genomic_DNA"/>
</dbReference>